<sequence length="183" mass="20214">MIAIMPTDLTPLFSDGRLRRLLPGEALFHSGADCVEMFLLTSGRVDLIRYGRDGTRLRLHRATAGDVCAEASAYSDNYHCDGVADGPVEVIAMARAQFLDNLARTPTLSRTWAAQLARSLQKARLQSEIRTLRTVAERLDAYLADGQPLPPRGAWQDLAETLGISREALYRELARRRTGGTES</sequence>
<dbReference type="Gene3D" id="2.60.120.10">
    <property type="entry name" value="Jelly Rolls"/>
    <property type="match status" value="1"/>
</dbReference>
<evidence type="ECO:0000313" key="3">
    <source>
        <dbReference type="Proteomes" id="UP000207598"/>
    </source>
</evidence>
<dbReference type="PROSITE" id="PS50042">
    <property type="entry name" value="CNMP_BINDING_3"/>
    <property type="match status" value="1"/>
</dbReference>
<protein>
    <submittedName>
        <fullName evidence="2">Cyclic nucleotide-binding domain protein</fullName>
    </submittedName>
</protein>
<dbReference type="Pfam" id="PF00027">
    <property type="entry name" value="cNMP_binding"/>
    <property type="match status" value="1"/>
</dbReference>
<dbReference type="SUPFAM" id="SSF51206">
    <property type="entry name" value="cAMP-binding domain-like"/>
    <property type="match status" value="1"/>
</dbReference>
<evidence type="ECO:0000313" key="2">
    <source>
        <dbReference type="EMBL" id="SMX37845.1"/>
    </source>
</evidence>
<dbReference type="OrthoDB" id="571714at2"/>
<dbReference type="EMBL" id="FXYF01000003">
    <property type="protein sequence ID" value="SMX37845.1"/>
    <property type="molecule type" value="Genomic_DNA"/>
</dbReference>
<dbReference type="AlphaFoldDB" id="A0A238K4R7"/>
<accession>A0A238K4R7</accession>
<dbReference type="Proteomes" id="UP000207598">
    <property type="component" value="Unassembled WGS sequence"/>
</dbReference>
<organism evidence="2 3">
    <name type="scientific">Maliponia aquimaris</name>
    <dbReference type="NCBI Taxonomy" id="1673631"/>
    <lineage>
        <taxon>Bacteria</taxon>
        <taxon>Pseudomonadati</taxon>
        <taxon>Pseudomonadota</taxon>
        <taxon>Alphaproteobacteria</taxon>
        <taxon>Rhodobacterales</taxon>
        <taxon>Paracoccaceae</taxon>
        <taxon>Maliponia</taxon>
    </lineage>
</organism>
<dbReference type="SMART" id="SM00100">
    <property type="entry name" value="cNMP"/>
    <property type="match status" value="1"/>
</dbReference>
<dbReference type="InterPro" id="IPR050397">
    <property type="entry name" value="Env_Response_Regulators"/>
</dbReference>
<dbReference type="PANTHER" id="PTHR24567:SF74">
    <property type="entry name" value="HTH-TYPE TRANSCRIPTIONAL REGULATOR ARCR"/>
    <property type="match status" value="1"/>
</dbReference>
<dbReference type="GO" id="GO:0003700">
    <property type="term" value="F:DNA-binding transcription factor activity"/>
    <property type="evidence" value="ECO:0007669"/>
    <property type="project" value="TreeGrafter"/>
</dbReference>
<gene>
    <name evidence="2" type="ORF">MAA8898_01281</name>
</gene>
<dbReference type="InterPro" id="IPR000595">
    <property type="entry name" value="cNMP-bd_dom"/>
</dbReference>
<dbReference type="InterPro" id="IPR014710">
    <property type="entry name" value="RmlC-like_jellyroll"/>
</dbReference>
<feature type="domain" description="Cyclic nucleotide-binding" evidence="1">
    <location>
        <begin position="23"/>
        <end position="119"/>
    </location>
</feature>
<dbReference type="CDD" id="cd00038">
    <property type="entry name" value="CAP_ED"/>
    <property type="match status" value="1"/>
</dbReference>
<name>A0A238K4R7_9RHOB</name>
<dbReference type="GO" id="GO:0005829">
    <property type="term" value="C:cytosol"/>
    <property type="evidence" value="ECO:0007669"/>
    <property type="project" value="TreeGrafter"/>
</dbReference>
<proteinExistence type="predicted"/>
<keyword evidence="3" id="KW-1185">Reference proteome</keyword>
<dbReference type="PANTHER" id="PTHR24567">
    <property type="entry name" value="CRP FAMILY TRANSCRIPTIONAL REGULATORY PROTEIN"/>
    <property type="match status" value="1"/>
</dbReference>
<dbReference type="InterPro" id="IPR018490">
    <property type="entry name" value="cNMP-bd_dom_sf"/>
</dbReference>
<reference evidence="2 3" key="1">
    <citation type="submission" date="2017-05" db="EMBL/GenBank/DDBJ databases">
        <authorList>
            <person name="Song R."/>
            <person name="Chenine A.L."/>
            <person name="Ruprecht R.M."/>
        </authorList>
    </citation>
    <scope>NUCLEOTIDE SEQUENCE [LARGE SCALE GENOMIC DNA]</scope>
    <source>
        <strain evidence="2 3">CECT 8898</strain>
    </source>
</reference>
<evidence type="ECO:0000259" key="1">
    <source>
        <dbReference type="PROSITE" id="PS50042"/>
    </source>
</evidence>